<dbReference type="RefSeq" id="WP_258981397.1">
    <property type="nucleotide sequence ID" value="NZ_JARZAK010000002.1"/>
</dbReference>
<dbReference type="Gene3D" id="2.60.120.1440">
    <property type="match status" value="1"/>
</dbReference>
<evidence type="ECO:0000313" key="5">
    <source>
        <dbReference type="Proteomes" id="UP001292913"/>
    </source>
</evidence>
<evidence type="ECO:0000259" key="3">
    <source>
        <dbReference type="Pfam" id="PF16344"/>
    </source>
</evidence>
<keyword evidence="1" id="KW-0812">Transmembrane</keyword>
<dbReference type="PANTHER" id="PTHR30273:SF2">
    <property type="entry name" value="PROTEIN FECR"/>
    <property type="match status" value="1"/>
</dbReference>
<keyword evidence="1" id="KW-1133">Transmembrane helix</keyword>
<dbReference type="InterPro" id="IPR032508">
    <property type="entry name" value="FecR_C"/>
</dbReference>
<accession>A0ABU5HLX8</accession>
<dbReference type="Proteomes" id="UP001292913">
    <property type="component" value="Unassembled WGS sequence"/>
</dbReference>
<dbReference type="PIRSF" id="PIRSF018266">
    <property type="entry name" value="FecR"/>
    <property type="match status" value="1"/>
</dbReference>
<evidence type="ECO:0000313" key="4">
    <source>
        <dbReference type="EMBL" id="MDY7257005.1"/>
    </source>
</evidence>
<dbReference type="EMBL" id="JARZAK010000002">
    <property type="protein sequence ID" value="MDY7257005.1"/>
    <property type="molecule type" value="Genomic_DNA"/>
</dbReference>
<dbReference type="Pfam" id="PF16344">
    <property type="entry name" value="FecR_C"/>
    <property type="match status" value="1"/>
</dbReference>
<feature type="domain" description="Protein FecR C-terminal" evidence="3">
    <location>
        <begin position="282"/>
        <end position="349"/>
    </location>
</feature>
<feature type="domain" description="FecR protein" evidence="2">
    <location>
        <begin position="145"/>
        <end position="236"/>
    </location>
</feature>
<dbReference type="Pfam" id="PF04773">
    <property type="entry name" value="FecR"/>
    <property type="match status" value="1"/>
</dbReference>
<keyword evidence="1" id="KW-0472">Membrane</keyword>
<keyword evidence="5" id="KW-1185">Reference proteome</keyword>
<proteinExistence type="predicted"/>
<evidence type="ECO:0000259" key="2">
    <source>
        <dbReference type="Pfam" id="PF04773"/>
    </source>
</evidence>
<sequence length="356" mass="41061">MNQEDHNKTEKNLITLLNWYRLKRVNEFAAQCDEAQAWESIQQRIRHRKRIRMYTYWSSTAAACLLIAAFSFYTLTEYDQSLFTHRGEQKATLFVNNGESYDLLSQDKSIFNANGMQVAQNTEKELRYDTQTSIQKNAGKHILNVPRGGEYKLVLSDGTRVHANAESRLTYPVSFTGNKREVYLTGEALFEVAKDTLHPFIVHTPYGIVEVVGTRFNVNTYEKNQTTVTLEEGAVKVYCEEKKGTEQKSLSPGEQAVIQSKTINTQTVQVQEYTSWANGIYEYTDTSLETIVQQLSRWYNVNMTFTDPQLRERKFAGVIFRDQPLQKAVDILSKVSNVHFRQKGNVIEITENRPQY</sequence>
<protein>
    <submittedName>
        <fullName evidence="4">FecR domain-containing protein</fullName>
    </submittedName>
</protein>
<organism evidence="4 5">
    <name type="scientific">Bacteroides vicugnae</name>
    <dbReference type="NCBI Taxonomy" id="3037989"/>
    <lineage>
        <taxon>Bacteria</taxon>
        <taxon>Pseudomonadati</taxon>
        <taxon>Bacteroidota</taxon>
        <taxon>Bacteroidia</taxon>
        <taxon>Bacteroidales</taxon>
        <taxon>Bacteroidaceae</taxon>
        <taxon>Bacteroides</taxon>
    </lineage>
</organism>
<dbReference type="Gene3D" id="3.55.50.30">
    <property type="match status" value="1"/>
</dbReference>
<dbReference type="PANTHER" id="PTHR30273">
    <property type="entry name" value="PERIPLASMIC SIGNAL SENSOR AND SIGMA FACTOR ACTIVATOR FECR-RELATED"/>
    <property type="match status" value="1"/>
</dbReference>
<comment type="caution">
    <text evidence="4">The sequence shown here is derived from an EMBL/GenBank/DDBJ whole genome shotgun (WGS) entry which is preliminary data.</text>
</comment>
<evidence type="ECO:0000256" key="1">
    <source>
        <dbReference type="SAM" id="Phobius"/>
    </source>
</evidence>
<reference evidence="4 5" key="1">
    <citation type="submission" date="2023-04" db="EMBL/GenBank/DDBJ databases">
        <title>Bacteroides pacosi sp. nov., isolated from the fecal material of an alpaca.</title>
        <authorList>
            <person name="Miller S."/>
            <person name="Hendry M."/>
            <person name="King J."/>
            <person name="Sankaranarayanan K."/>
            <person name="Lawson P.A."/>
        </authorList>
    </citation>
    <scope>NUCLEOTIDE SEQUENCE [LARGE SCALE GENOMIC DNA]</scope>
    <source>
        <strain evidence="4 5">A2-P53</strain>
    </source>
</reference>
<dbReference type="InterPro" id="IPR006860">
    <property type="entry name" value="FecR"/>
</dbReference>
<name>A0ABU5HLX8_9BACE</name>
<gene>
    <name evidence="4" type="ORF">QHG74_04655</name>
</gene>
<feature type="transmembrane region" description="Helical" evidence="1">
    <location>
        <begin position="54"/>
        <end position="75"/>
    </location>
</feature>
<dbReference type="InterPro" id="IPR012373">
    <property type="entry name" value="Ferrdict_sens_TM"/>
</dbReference>